<dbReference type="SUPFAM" id="SSF53474">
    <property type="entry name" value="alpha/beta-Hydrolases"/>
    <property type="match status" value="1"/>
</dbReference>
<dbReference type="InterPro" id="IPR017208">
    <property type="entry name" value="UCP037442_abhydr"/>
</dbReference>
<feature type="domain" description="Serine aminopeptidase S33" evidence="2">
    <location>
        <begin position="43"/>
        <end position="119"/>
    </location>
</feature>
<organism evidence="3 4">
    <name type="scientific">Hyalangium rubrum</name>
    <dbReference type="NCBI Taxonomy" id="3103134"/>
    <lineage>
        <taxon>Bacteria</taxon>
        <taxon>Pseudomonadati</taxon>
        <taxon>Myxococcota</taxon>
        <taxon>Myxococcia</taxon>
        <taxon>Myxococcales</taxon>
        <taxon>Cystobacterineae</taxon>
        <taxon>Archangiaceae</taxon>
        <taxon>Hyalangium</taxon>
    </lineage>
</organism>
<dbReference type="Proteomes" id="UP001291309">
    <property type="component" value="Unassembled WGS sequence"/>
</dbReference>
<dbReference type="PIRSF" id="PIRSF037442">
    <property type="entry name" value="UCP037442_abhydr"/>
    <property type="match status" value="1"/>
</dbReference>
<feature type="region of interest" description="Disordered" evidence="1">
    <location>
        <begin position="294"/>
        <end position="313"/>
    </location>
</feature>
<accession>A0ABU5H1N5</accession>
<gene>
    <name evidence="3" type="ORF">SYV04_12545</name>
</gene>
<keyword evidence="3" id="KW-0378">Hydrolase</keyword>
<evidence type="ECO:0000259" key="2">
    <source>
        <dbReference type="Pfam" id="PF12146"/>
    </source>
</evidence>
<comment type="caution">
    <text evidence="3">The sequence shown here is derived from an EMBL/GenBank/DDBJ whole genome shotgun (WGS) entry which is preliminary data.</text>
</comment>
<dbReference type="EMBL" id="JAXIVS010000004">
    <property type="protein sequence ID" value="MDY7227231.1"/>
    <property type="molecule type" value="Genomic_DNA"/>
</dbReference>
<dbReference type="Pfam" id="PF12146">
    <property type="entry name" value="Hydrolase_4"/>
    <property type="match status" value="1"/>
</dbReference>
<dbReference type="Gene3D" id="3.40.50.1820">
    <property type="entry name" value="alpha/beta hydrolase"/>
    <property type="match status" value="1"/>
</dbReference>
<reference evidence="3 4" key="1">
    <citation type="submission" date="2023-12" db="EMBL/GenBank/DDBJ databases">
        <title>the genome sequence of Hyalangium sp. s54d21.</title>
        <authorList>
            <person name="Zhang X."/>
        </authorList>
    </citation>
    <scope>NUCLEOTIDE SEQUENCE [LARGE SCALE GENOMIC DNA]</scope>
    <source>
        <strain evidence="4">s54d21</strain>
    </source>
</reference>
<keyword evidence="4" id="KW-1185">Reference proteome</keyword>
<name>A0ABU5H1N5_9BACT</name>
<dbReference type="RefSeq" id="WP_321545960.1">
    <property type="nucleotide sequence ID" value="NZ_JAXIVS010000004.1"/>
</dbReference>
<evidence type="ECO:0000313" key="3">
    <source>
        <dbReference type="EMBL" id="MDY7227231.1"/>
    </source>
</evidence>
<evidence type="ECO:0000313" key="4">
    <source>
        <dbReference type="Proteomes" id="UP001291309"/>
    </source>
</evidence>
<sequence>MNIHIEQLTIPATDGYKLAATLFSPEEETTGPVVLINPATGVKRTLYAQFARFLAGRGMYVLTYDYRGIGGSRPKPLRSLKSNMEAWGTGDLAGAVDWLVERYPRRPLLAVGHSSGGQLLGLTDRAQYVSAMLGVGAQSGYWRHWSGPRRYALACLWYAVMPAASRLLGYFPAKRLGLGEDLPGEVAREWARWCRNPAYICDERGVPLRPHFEEFSGPLRAYSFSDDTFAPRAAVEALLGFYRRARKEHLHLHPADLEVDSIGHFKWLRESFRASLWEDMASWLEQQARAVRPSAPGMRLGASQPPTQPPPLS</sequence>
<evidence type="ECO:0000256" key="1">
    <source>
        <dbReference type="SAM" id="MobiDB-lite"/>
    </source>
</evidence>
<proteinExistence type="predicted"/>
<dbReference type="GO" id="GO:0016787">
    <property type="term" value="F:hydrolase activity"/>
    <property type="evidence" value="ECO:0007669"/>
    <property type="project" value="UniProtKB-KW"/>
</dbReference>
<dbReference type="InterPro" id="IPR022742">
    <property type="entry name" value="Hydrolase_4"/>
</dbReference>
<dbReference type="InterPro" id="IPR029058">
    <property type="entry name" value="AB_hydrolase_fold"/>
</dbReference>
<protein>
    <submittedName>
        <fullName evidence="3">Alpha/beta fold hydrolase</fullName>
    </submittedName>
</protein>